<keyword evidence="3" id="KW-1185">Reference proteome</keyword>
<feature type="region of interest" description="Disordered" evidence="1">
    <location>
        <begin position="109"/>
        <end position="264"/>
    </location>
</feature>
<sequence length="371" mass="39679">MSSTLILRGGVVQHRRDKSNITQIHVYATIGWLHMTRRAAARSISGDDQQRAEIAAALEGRRCWGQVESCFYGDNILVPESTARWAPPGARAPTPTKLASALAAAGMNPYPHHASLGGSPHHPPPGSGSAAAVSSNTGPPGSGGGGGGGGGAEPPSHHGYGQAPNPGQAAAGNGPATTPDHPSPHSPPYGAGPQDGPVPQAYPPHPGQPQGMNSNGHHHAVAAAQAMMQQQQQQQQEQQHRQQQQQQQQYGQHPHLPPHMTGYPPVNHNNNCTLKFSLFWQCCSPPSAAPPFIHELGHFLFTLCPTPRGRVDSTREIRALFRDSRHRGGRRTERTHTRTQIYIMYVYVCIYRERRGPSASAAAAAPLHLST</sequence>
<feature type="compositionally biased region" description="Low complexity" evidence="1">
    <location>
        <begin position="221"/>
        <end position="253"/>
    </location>
</feature>
<comment type="caution">
    <text evidence="2">The sequence shown here is derived from an EMBL/GenBank/DDBJ whole genome shotgun (WGS) entry which is preliminary data.</text>
</comment>
<accession>A0ABD2X502</accession>
<dbReference type="EMBL" id="JBJJXI010000054">
    <property type="protein sequence ID" value="KAL3400053.1"/>
    <property type="molecule type" value="Genomic_DNA"/>
</dbReference>
<dbReference type="AlphaFoldDB" id="A0ABD2X502"/>
<dbReference type="Proteomes" id="UP001627154">
    <property type="component" value="Unassembled WGS sequence"/>
</dbReference>
<name>A0ABD2X502_9HYME</name>
<organism evidence="2 3">
    <name type="scientific">Trichogramma kaykai</name>
    <dbReference type="NCBI Taxonomy" id="54128"/>
    <lineage>
        <taxon>Eukaryota</taxon>
        <taxon>Metazoa</taxon>
        <taxon>Ecdysozoa</taxon>
        <taxon>Arthropoda</taxon>
        <taxon>Hexapoda</taxon>
        <taxon>Insecta</taxon>
        <taxon>Pterygota</taxon>
        <taxon>Neoptera</taxon>
        <taxon>Endopterygota</taxon>
        <taxon>Hymenoptera</taxon>
        <taxon>Apocrita</taxon>
        <taxon>Proctotrupomorpha</taxon>
        <taxon>Chalcidoidea</taxon>
        <taxon>Trichogrammatidae</taxon>
        <taxon>Trichogramma</taxon>
    </lineage>
</organism>
<evidence type="ECO:0000256" key="1">
    <source>
        <dbReference type="SAM" id="MobiDB-lite"/>
    </source>
</evidence>
<feature type="compositionally biased region" description="Low complexity" evidence="1">
    <location>
        <begin position="153"/>
        <end position="180"/>
    </location>
</feature>
<protein>
    <submittedName>
        <fullName evidence="2">Uncharacterized protein</fullName>
    </submittedName>
</protein>
<gene>
    <name evidence="2" type="ORF">TKK_006663</name>
</gene>
<feature type="compositionally biased region" description="Gly residues" evidence="1">
    <location>
        <begin position="140"/>
        <end position="152"/>
    </location>
</feature>
<evidence type="ECO:0000313" key="2">
    <source>
        <dbReference type="EMBL" id="KAL3400053.1"/>
    </source>
</evidence>
<proteinExistence type="predicted"/>
<evidence type="ECO:0000313" key="3">
    <source>
        <dbReference type="Proteomes" id="UP001627154"/>
    </source>
</evidence>
<reference evidence="2 3" key="1">
    <citation type="journal article" date="2024" name="bioRxiv">
        <title>A reference genome for Trichogramma kaykai: A tiny desert-dwelling parasitoid wasp with competing sex-ratio distorters.</title>
        <authorList>
            <person name="Culotta J."/>
            <person name="Lindsey A.R."/>
        </authorList>
    </citation>
    <scope>NUCLEOTIDE SEQUENCE [LARGE SCALE GENOMIC DNA]</scope>
    <source>
        <strain evidence="2 3">KSX58</strain>
    </source>
</reference>